<dbReference type="Proteomes" id="UP000323136">
    <property type="component" value="Unassembled WGS sequence"/>
</dbReference>
<proteinExistence type="predicted"/>
<keyword evidence="7" id="KW-0812">Transmembrane</keyword>
<keyword evidence="7" id="KW-1133">Transmembrane helix</keyword>
<keyword evidence="5 7" id="KW-0472">Membrane</keyword>
<evidence type="ECO:0000256" key="6">
    <source>
        <dbReference type="ARBA" id="ARBA00023315"/>
    </source>
</evidence>
<keyword evidence="2" id="KW-1003">Cell membrane</keyword>
<evidence type="ECO:0000256" key="7">
    <source>
        <dbReference type="SAM" id="Phobius"/>
    </source>
</evidence>
<keyword evidence="6" id="KW-0012">Acyltransferase</keyword>
<comment type="caution">
    <text evidence="8">The sequence shown here is derived from an EMBL/GenBank/DDBJ whole genome shotgun (WGS) entry which is preliminary data.</text>
</comment>
<keyword evidence="4 8" id="KW-0808">Transferase</keyword>
<evidence type="ECO:0000256" key="1">
    <source>
        <dbReference type="ARBA" id="ARBA00004533"/>
    </source>
</evidence>
<dbReference type="AlphaFoldDB" id="A0A5S5DSP1"/>
<keyword evidence="9" id="KW-1185">Reference proteome</keyword>
<name>A0A5S5DSP1_9FLAO</name>
<dbReference type="Pfam" id="PF03279">
    <property type="entry name" value="Lip_A_acyltrans"/>
    <property type="match status" value="1"/>
</dbReference>
<dbReference type="GO" id="GO:0009247">
    <property type="term" value="P:glycolipid biosynthetic process"/>
    <property type="evidence" value="ECO:0007669"/>
    <property type="project" value="UniProtKB-ARBA"/>
</dbReference>
<dbReference type="GO" id="GO:0016746">
    <property type="term" value="F:acyltransferase activity"/>
    <property type="evidence" value="ECO:0007669"/>
    <property type="project" value="UniProtKB-KW"/>
</dbReference>
<organism evidence="8 9">
    <name type="scientific">Tenacibaculum adriaticum</name>
    <dbReference type="NCBI Taxonomy" id="413713"/>
    <lineage>
        <taxon>Bacteria</taxon>
        <taxon>Pseudomonadati</taxon>
        <taxon>Bacteroidota</taxon>
        <taxon>Flavobacteriia</taxon>
        <taxon>Flavobacteriales</taxon>
        <taxon>Flavobacteriaceae</taxon>
        <taxon>Tenacibaculum</taxon>
    </lineage>
</organism>
<evidence type="ECO:0000256" key="4">
    <source>
        <dbReference type="ARBA" id="ARBA00022679"/>
    </source>
</evidence>
<evidence type="ECO:0000313" key="8">
    <source>
        <dbReference type="EMBL" id="TYP98950.1"/>
    </source>
</evidence>
<feature type="transmembrane region" description="Helical" evidence="7">
    <location>
        <begin position="12"/>
        <end position="32"/>
    </location>
</feature>
<keyword evidence="3" id="KW-0997">Cell inner membrane</keyword>
<accession>A0A5S5DSP1</accession>
<dbReference type="PANTHER" id="PTHR30606:SF10">
    <property type="entry name" value="PHOSPHATIDYLINOSITOL MANNOSIDE ACYLTRANSFERASE"/>
    <property type="match status" value="1"/>
</dbReference>
<evidence type="ECO:0000313" key="9">
    <source>
        <dbReference type="Proteomes" id="UP000323136"/>
    </source>
</evidence>
<reference evidence="8 9" key="1">
    <citation type="submission" date="2019-07" db="EMBL/GenBank/DDBJ databases">
        <title>Genomic Encyclopedia of Type Strains, Phase IV (KMG-IV): sequencing the most valuable type-strain genomes for metagenomic binning, comparative biology and taxonomic classification.</title>
        <authorList>
            <person name="Goeker M."/>
        </authorList>
    </citation>
    <scope>NUCLEOTIDE SEQUENCE [LARGE SCALE GENOMIC DNA]</scope>
    <source>
        <strain evidence="8 9">DSM 18961</strain>
    </source>
</reference>
<dbReference type="InterPro" id="IPR004960">
    <property type="entry name" value="LipA_acyltrans"/>
</dbReference>
<evidence type="ECO:0000256" key="3">
    <source>
        <dbReference type="ARBA" id="ARBA00022519"/>
    </source>
</evidence>
<sequence length="298" mass="35409">MITFLLYPISLIPLRVLYLFSDGCAYLLYYIFKYRRKVVHQNITKSFHSLAEKERAIIEKKFYKNFCDNFIETLKLLSISEKKLHSHITADYSELEKILANNQNCHIYLGHQFNWEWANAHIASAFKKTNIVVTYKPLSSTRFNNLMLKIRSRFGSKMISSKIMKREMEVFSEKQHVLILVADQSPNVPKRSFWTSFLSQPTAFISGTELYTASHKTPTLFAEIIREKRGHYKFVLTPIFDFSEQYTTGIITTKFTKKLEKTIKAHPENYLWSHKRWKHTYKSEYNKRWIHKPVELQL</sequence>
<evidence type="ECO:0000256" key="2">
    <source>
        <dbReference type="ARBA" id="ARBA00022475"/>
    </source>
</evidence>
<comment type="subcellular location">
    <subcellularLocation>
        <location evidence="1">Cell inner membrane</location>
    </subcellularLocation>
</comment>
<dbReference type="GO" id="GO:0005886">
    <property type="term" value="C:plasma membrane"/>
    <property type="evidence" value="ECO:0007669"/>
    <property type="project" value="UniProtKB-SubCell"/>
</dbReference>
<dbReference type="EMBL" id="VNIA01000002">
    <property type="protein sequence ID" value="TYP98950.1"/>
    <property type="molecule type" value="Genomic_DNA"/>
</dbReference>
<dbReference type="PANTHER" id="PTHR30606">
    <property type="entry name" value="LIPID A BIOSYNTHESIS LAUROYL ACYLTRANSFERASE"/>
    <property type="match status" value="1"/>
</dbReference>
<gene>
    <name evidence="8" type="ORF">C7447_102268</name>
</gene>
<protein>
    <submittedName>
        <fullName evidence="8">KDO2-lipid IV(A) lauroyltransferase</fullName>
    </submittedName>
</protein>
<dbReference type="CDD" id="cd07984">
    <property type="entry name" value="LPLAT_LABLAT-like"/>
    <property type="match status" value="1"/>
</dbReference>
<dbReference type="RefSeq" id="WP_148869749.1">
    <property type="nucleotide sequence ID" value="NZ_VNIA01000002.1"/>
</dbReference>
<dbReference type="OrthoDB" id="9801955at2"/>
<evidence type="ECO:0000256" key="5">
    <source>
        <dbReference type="ARBA" id="ARBA00023136"/>
    </source>
</evidence>